<keyword evidence="3" id="KW-1185">Reference proteome</keyword>
<dbReference type="EMBL" id="LGRX02034011">
    <property type="protein sequence ID" value="KAK3239159.1"/>
    <property type="molecule type" value="Genomic_DNA"/>
</dbReference>
<gene>
    <name evidence="2" type="ORF">CYMTET_50897</name>
</gene>
<feature type="compositionally biased region" description="Low complexity" evidence="1">
    <location>
        <begin position="310"/>
        <end position="324"/>
    </location>
</feature>
<accession>A0AAE0BNB1</accession>
<feature type="compositionally biased region" description="Basic and acidic residues" evidence="1">
    <location>
        <begin position="274"/>
        <end position="297"/>
    </location>
</feature>
<sequence length="450" mass="50736">MIGSKTPPRQEWVGAGGQQSPRHSPDELLDADLELLQQGWRDGFKHARAHRPGLPTPFVPSPLLNQARPINRVYGGEKGSAVNYERHVEYVDLPLARTRNGLNVRATRASLPTRLVDQLDSLRRNMHTPGSQSRPGTSSTRATSSKTFGPQGSSHSCQHSAGRTYVRSSFPSASAPSSSSTAKKFVEPAASWQTWEFLWEAEMERMETQERHRRSKEQTTERVRAWFEDKGSTNDPREEEPFSTSRGASARWRWKFGPNSTSPSEDSGGSSRARQQEYRRWQQENAQEKAGVHDLPKYPKGAPPPRERPSQQQTPPRQQQVPPRSEQKPPPGNRQQHGASGTVPQSAADSLFPDFASYDIAWKKFECGLDSKTELKLLDIPWPPARCSVSGIASGDTEAQKKAKLRVSLLRWHPDKFHKIIDKTRDSDKMLVLERVKEVTQRILKEKNQC</sequence>
<protein>
    <submittedName>
        <fullName evidence="2">Uncharacterized protein</fullName>
    </submittedName>
</protein>
<organism evidence="2 3">
    <name type="scientific">Cymbomonas tetramitiformis</name>
    <dbReference type="NCBI Taxonomy" id="36881"/>
    <lineage>
        <taxon>Eukaryota</taxon>
        <taxon>Viridiplantae</taxon>
        <taxon>Chlorophyta</taxon>
        <taxon>Pyramimonadophyceae</taxon>
        <taxon>Pyramimonadales</taxon>
        <taxon>Pyramimonadaceae</taxon>
        <taxon>Cymbomonas</taxon>
    </lineage>
</organism>
<evidence type="ECO:0000256" key="1">
    <source>
        <dbReference type="SAM" id="MobiDB-lite"/>
    </source>
</evidence>
<feature type="compositionally biased region" description="Polar residues" evidence="1">
    <location>
        <begin position="128"/>
        <end position="161"/>
    </location>
</feature>
<feature type="region of interest" description="Disordered" evidence="1">
    <location>
        <begin position="1"/>
        <end position="25"/>
    </location>
</feature>
<feature type="region of interest" description="Disordered" evidence="1">
    <location>
        <begin position="120"/>
        <end position="163"/>
    </location>
</feature>
<feature type="compositionally biased region" description="Polar residues" evidence="1">
    <location>
        <begin position="333"/>
        <end position="348"/>
    </location>
</feature>
<proteinExistence type="predicted"/>
<feature type="compositionally biased region" description="Low complexity" evidence="1">
    <location>
        <begin position="260"/>
        <end position="271"/>
    </location>
</feature>
<evidence type="ECO:0000313" key="3">
    <source>
        <dbReference type="Proteomes" id="UP001190700"/>
    </source>
</evidence>
<feature type="region of interest" description="Disordered" evidence="1">
    <location>
        <begin position="209"/>
        <end position="348"/>
    </location>
</feature>
<feature type="compositionally biased region" description="Basic and acidic residues" evidence="1">
    <location>
        <begin position="209"/>
        <end position="240"/>
    </location>
</feature>
<comment type="caution">
    <text evidence="2">The sequence shown here is derived from an EMBL/GenBank/DDBJ whole genome shotgun (WGS) entry which is preliminary data.</text>
</comment>
<evidence type="ECO:0000313" key="2">
    <source>
        <dbReference type="EMBL" id="KAK3239159.1"/>
    </source>
</evidence>
<dbReference type="Proteomes" id="UP001190700">
    <property type="component" value="Unassembled WGS sequence"/>
</dbReference>
<dbReference type="AlphaFoldDB" id="A0AAE0BNB1"/>
<name>A0AAE0BNB1_9CHLO</name>
<reference evidence="2 3" key="1">
    <citation type="journal article" date="2015" name="Genome Biol. Evol.">
        <title>Comparative Genomics of a Bacterivorous Green Alga Reveals Evolutionary Causalities and Consequences of Phago-Mixotrophic Mode of Nutrition.</title>
        <authorList>
            <person name="Burns J.A."/>
            <person name="Paasch A."/>
            <person name="Narechania A."/>
            <person name="Kim E."/>
        </authorList>
    </citation>
    <scope>NUCLEOTIDE SEQUENCE [LARGE SCALE GENOMIC DNA]</scope>
    <source>
        <strain evidence="2 3">PLY_AMNH</strain>
    </source>
</reference>